<gene>
    <name evidence="1" type="ORF">BDM02DRAFT_3191941</name>
</gene>
<organism evidence="1 2">
    <name type="scientific">Thelephora ganbajun</name>
    <name type="common">Ganba fungus</name>
    <dbReference type="NCBI Taxonomy" id="370292"/>
    <lineage>
        <taxon>Eukaryota</taxon>
        <taxon>Fungi</taxon>
        <taxon>Dikarya</taxon>
        <taxon>Basidiomycota</taxon>
        <taxon>Agaricomycotina</taxon>
        <taxon>Agaricomycetes</taxon>
        <taxon>Thelephorales</taxon>
        <taxon>Thelephoraceae</taxon>
        <taxon>Thelephora</taxon>
    </lineage>
</organism>
<dbReference type="Proteomes" id="UP000886501">
    <property type="component" value="Unassembled WGS sequence"/>
</dbReference>
<evidence type="ECO:0000313" key="1">
    <source>
        <dbReference type="EMBL" id="KAF9643262.1"/>
    </source>
</evidence>
<proteinExistence type="predicted"/>
<evidence type="ECO:0000313" key="2">
    <source>
        <dbReference type="Proteomes" id="UP000886501"/>
    </source>
</evidence>
<reference evidence="1" key="2">
    <citation type="journal article" date="2020" name="Nat. Commun.">
        <title>Large-scale genome sequencing of mycorrhizal fungi provides insights into the early evolution of symbiotic traits.</title>
        <authorList>
            <person name="Miyauchi S."/>
            <person name="Kiss E."/>
            <person name="Kuo A."/>
            <person name="Drula E."/>
            <person name="Kohler A."/>
            <person name="Sanchez-Garcia M."/>
            <person name="Morin E."/>
            <person name="Andreopoulos B."/>
            <person name="Barry K.W."/>
            <person name="Bonito G."/>
            <person name="Buee M."/>
            <person name="Carver A."/>
            <person name="Chen C."/>
            <person name="Cichocki N."/>
            <person name="Clum A."/>
            <person name="Culley D."/>
            <person name="Crous P.W."/>
            <person name="Fauchery L."/>
            <person name="Girlanda M."/>
            <person name="Hayes R.D."/>
            <person name="Keri Z."/>
            <person name="LaButti K."/>
            <person name="Lipzen A."/>
            <person name="Lombard V."/>
            <person name="Magnuson J."/>
            <person name="Maillard F."/>
            <person name="Murat C."/>
            <person name="Nolan M."/>
            <person name="Ohm R.A."/>
            <person name="Pangilinan J."/>
            <person name="Pereira M.F."/>
            <person name="Perotto S."/>
            <person name="Peter M."/>
            <person name="Pfister S."/>
            <person name="Riley R."/>
            <person name="Sitrit Y."/>
            <person name="Stielow J.B."/>
            <person name="Szollosi G."/>
            <person name="Zifcakova L."/>
            <person name="Stursova M."/>
            <person name="Spatafora J.W."/>
            <person name="Tedersoo L."/>
            <person name="Vaario L.M."/>
            <person name="Yamada A."/>
            <person name="Yan M."/>
            <person name="Wang P."/>
            <person name="Xu J."/>
            <person name="Bruns T."/>
            <person name="Baldrian P."/>
            <person name="Vilgalys R."/>
            <person name="Dunand C."/>
            <person name="Henrissat B."/>
            <person name="Grigoriev I.V."/>
            <person name="Hibbett D."/>
            <person name="Nagy L.G."/>
            <person name="Martin F.M."/>
        </authorList>
    </citation>
    <scope>NUCLEOTIDE SEQUENCE</scope>
    <source>
        <strain evidence="1">P2</strain>
    </source>
</reference>
<name>A0ACB6Z154_THEGA</name>
<protein>
    <submittedName>
        <fullName evidence="1">Uncharacterized protein</fullName>
    </submittedName>
</protein>
<sequence>MASFHQHVYHCATEVPPYDWMLNQLLTLGLVDWEGVNINFTFPKDGLRFTAVVGEWLLKRQEVTKMQVQDQAQVIASSLDLTITVHHEKILHLESCVFELEHAMGEIKGEMLAVAVQLEHCRCGETSSSSPYASFPEDQGNEGPVTGELSHLPTTSKAKVLALMPSTACLPSWHM</sequence>
<keyword evidence="2" id="KW-1185">Reference proteome</keyword>
<reference evidence="1" key="1">
    <citation type="submission" date="2019-10" db="EMBL/GenBank/DDBJ databases">
        <authorList>
            <consortium name="DOE Joint Genome Institute"/>
            <person name="Kuo A."/>
            <person name="Miyauchi S."/>
            <person name="Kiss E."/>
            <person name="Drula E."/>
            <person name="Kohler A."/>
            <person name="Sanchez-Garcia M."/>
            <person name="Andreopoulos B."/>
            <person name="Barry K.W."/>
            <person name="Bonito G."/>
            <person name="Buee M."/>
            <person name="Carver A."/>
            <person name="Chen C."/>
            <person name="Cichocki N."/>
            <person name="Clum A."/>
            <person name="Culley D."/>
            <person name="Crous P.W."/>
            <person name="Fauchery L."/>
            <person name="Girlanda M."/>
            <person name="Hayes R."/>
            <person name="Keri Z."/>
            <person name="Labutti K."/>
            <person name="Lipzen A."/>
            <person name="Lombard V."/>
            <person name="Magnuson J."/>
            <person name="Maillard F."/>
            <person name="Morin E."/>
            <person name="Murat C."/>
            <person name="Nolan M."/>
            <person name="Ohm R."/>
            <person name="Pangilinan J."/>
            <person name="Pereira M."/>
            <person name="Perotto S."/>
            <person name="Peter M."/>
            <person name="Riley R."/>
            <person name="Sitrit Y."/>
            <person name="Stielow B."/>
            <person name="Szollosi G."/>
            <person name="Zifcakova L."/>
            <person name="Stursova M."/>
            <person name="Spatafora J.W."/>
            <person name="Tedersoo L."/>
            <person name="Vaario L.-M."/>
            <person name="Yamada A."/>
            <person name="Yan M."/>
            <person name="Wang P."/>
            <person name="Xu J."/>
            <person name="Bruns T."/>
            <person name="Baldrian P."/>
            <person name="Vilgalys R."/>
            <person name="Henrissat B."/>
            <person name="Grigoriev I.V."/>
            <person name="Hibbett D."/>
            <person name="Nagy L.G."/>
            <person name="Martin F.M."/>
        </authorList>
    </citation>
    <scope>NUCLEOTIDE SEQUENCE</scope>
    <source>
        <strain evidence="1">P2</strain>
    </source>
</reference>
<accession>A0ACB6Z154</accession>
<comment type="caution">
    <text evidence="1">The sequence shown here is derived from an EMBL/GenBank/DDBJ whole genome shotgun (WGS) entry which is preliminary data.</text>
</comment>
<dbReference type="EMBL" id="MU118254">
    <property type="protein sequence ID" value="KAF9643262.1"/>
    <property type="molecule type" value="Genomic_DNA"/>
</dbReference>